<accession>A0A6J4HWX5</accession>
<evidence type="ECO:0000313" key="2">
    <source>
        <dbReference type="EMBL" id="CAA9235230.1"/>
    </source>
</evidence>
<evidence type="ECO:0000256" key="1">
    <source>
        <dbReference type="SAM" id="SignalP"/>
    </source>
</evidence>
<keyword evidence="1" id="KW-0732">Signal</keyword>
<gene>
    <name evidence="2" type="ORF">AVDCRST_MAG56-1347</name>
</gene>
<protein>
    <recommendedName>
        <fullName evidence="3">G8 domain-containing protein</fullName>
    </recommendedName>
</protein>
<name>A0A6J4HWX5_9SPHI</name>
<proteinExistence type="predicted"/>
<feature type="signal peptide" evidence="1">
    <location>
        <begin position="1"/>
        <end position="20"/>
    </location>
</feature>
<dbReference type="EMBL" id="CADCTQ010000110">
    <property type="protein sequence ID" value="CAA9235230.1"/>
    <property type="molecule type" value="Genomic_DNA"/>
</dbReference>
<reference evidence="2" key="1">
    <citation type="submission" date="2020-02" db="EMBL/GenBank/DDBJ databases">
        <authorList>
            <person name="Meier V. D."/>
        </authorList>
    </citation>
    <scope>NUCLEOTIDE SEQUENCE</scope>
    <source>
        <strain evidence="2">AVDCRST_MAG56</strain>
    </source>
</reference>
<evidence type="ECO:0008006" key="3">
    <source>
        <dbReference type="Google" id="ProtNLM"/>
    </source>
</evidence>
<dbReference type="AlphaFoldDB" id="A0A6J4HWX5"/>
<feature type="chain" id="PRO_5027035482" description="G8 domain-containing protein" evidence="1">
    <location>
        <begin position="21"/>
        <end position="834"/>
    </location>
</feature>
<sequence>MTTFLRAAFASVILLISAVAAGQTLDFTWTGDKNKSWDKADNWAVNGKVAAAVPGPGDNVTIHPVTRNAPQVDKPTVTVNNFTIHPNATLDMNGCTMTIMGTASFAGGRIFNSKKNAIGITITAKGSTATFAGTSFGNSATDAVNIAATCASIYLNGSYFYGTAALNKTGPATDLGNGGNTFDKAVIITNSGAGDLVLNQVNADRYNLDAAPAFVNTGTGTIRVAERAAGTHFAGNLTVAASAQSKGIFFGQQGGTATLAAGRILAIGTGGFTGGALRLKNFVQQGTTTQKFTLTEQAALYLETGTSFQSDVTGTAGELYLNGATFLGTATLTKTGAGDNDSEGGNVFGGVTIINQDGTGRLRLGVSRADAFNAALALTGTGTGALEPAYNHAHSFAHNMTIGKALTLGAGNATIYLTGANPQTVGGTAAASVTRLVVNKPANGVLLGTSLRVTETAALQSGVVTTSSDHPLIIADNATVTGASPKSFVSGPVQKMGDDPFVFPVGKGTAFRPVSLSAPNAADAFTAEYFATVPDAAGAGSLAGLRYRCNTDYWQVEGSKGAGTVQITLPLEPGTCPGRPLPQYLSILNYRDGRWVDEGGTVDAAGTAIVSNALSNCAGYFTLGQPFYVLVNASQVNATTYAVDGPGMTPVAGTSGANGTEQKIKPTAPAAGATDKFTIRIAPSAGNQQLDIEVVYDAQLLVKEVRAVSPAGSLPLAPDYYEVVDGFNLYFRKERRQAARLDLRTNLSNGLYYNQGAGKFEVSLPNPALFTRTQLHVYRLDHPRTKVAVANPPTANDLSWVAAGATPGVYQFELELEDRQGTKKTYQGQFILKP</sequence>
<organism evidence="2">
    <name type="scientific">uncultured Cytophagales bacterium</name>
    <dbReference type="NCBI Taxonomy" id="158755"/>
    <lineage>
        <taxon>Bacteria</taxon>
        <taxon>Pseudomonadati</taxon>
        <taxon>Bacteroidota</taxon>
        <taxon>Sphingobacteriia</taxon>
        <taxon>Sphingobacteriales</taxon>
        <taxon>environmental samples</taxon>
    </lineage>
</organism>